<keyword evidence="2" id="KW-1185">Reference proteome</keyword>
<protein>
    <submittedName>
        <fullName evidence="1">Uncharacterized protein</fullName>
    </submittedName>
</protein>
<evidence type="ECO:0000313" key="1">
    <source>
        <dbReference type="EMBL" id="KAE9604407.1"/>
    </source>
</evidence>
<proteinExistence type="predicted"/>
<reference evidence="2" key="1">
    <citation type="journal article" date="2020" name="Nat. Commun.">
        <title>Genome sequence of the cluster root forming white lupin.</title>
        <authorList>
            <person name="Hufnagel B."/>
            <person name="Marques A."/>
            <person name="Soriano A."/>
            <person name="Marques L."/>
            <person name="Divol F."/>
            <person name="Doumas P."/>
            <person name="Sallet E."/>
            <person name="Mancinotti D."/>
            <person name="Carrere S."/>
            <person name="Marande W."/>
            <person name="Arribat S."/>
            <person name="Keller J."/>
            <person name="Huneau C."/>
            <person name="Blein T."/>
            <person name="Aime D."/>
            <person name="Laguerre M."/>
            <person name="Taylor J."/>
            <person name="Schubert V."/>
            <person name="Nelson M."/>
            <person name="Geu-Flores F."/>
            <person name="Crespi M."/>
            <person name="Gallardo-Guerrero K."/>
            <person name="Delaux P.-M."/>
            <person name="Salse J."/>
            <person name="Berges H."/>
            <person name="Guyot R."/>
            <person name="Gouzy J."/>
            <person name="Peret B."/>
        </authorList>
    </citation>
    <scope>NUCLEOTIDE SEQUENCE [LARGE SCALE GENOMIC DNA]</scope>
    <source>
        <strain evidence="2">cv. Amiga</strain>
    </source>
</reference>
<comment type="caution">
    <text evidence="1">The sequence shown here is derived from an EMBL/GenBank/DDBJ whole genome shotgun (WGS) entry which is preliminary data.</text>
</comment>
<dbReference type="AlphaFoldDB" id="A0A6A4PS16"/>
<dbReference type="Proteomes" id="UP000447434">
    <property type="component" value="Chromosome 11"/>
</dbReference>
<accession>A0A6A4PS16</accession>
<evidence type="ECO:0000313" key="2">
    <source>
        <dbReference type="Proteomes" id="UP000447434"/>
    </source>
</evidence>
<dbReference type="EMBL" id="WOCE01000011">
    <property type="protein sequence ID" value="KAE9604407.1"/>
    <property type="molecule type" value="Genomic_DNA"/>
</dbReference>
<gene>
    <name evidence="1" type="ORF">Lalb_Chr11g0071481</name>
</gene>
<sequence length="60" mass="7200">MAIERLLLLRPYFRRDLQHSCHGSGGHRNQNKRGRHMHQNEGILLLKHQMKLRDKVISFK</sequence>
<name>A0A6A4PS16_LUPAL</name>
<organism evidence="1 2">
    <name type="scientific">Lupinus albus</name>
    <name type="common">White lupine</name>
    <name type="synonym">Lupinus termis</name>
    <dbReference type="NCBI Taxonomy" id="3870"/>
    <lineage>
        <taxon>Eukaryota</taxon>
        <taxon>Viridiplantae</taxon>
        <taxon>Streptophyta</taxon>
        <taxon>Embryophyta</taxon>
        <taxon>Tracheophyta</taxon>
        <taxon>Spermatophyta</taxon>
        <taxon>Magnoliopsida</taxon>
        <taxon>eudicotyledons</taxon>
        <taxon>Gunneridae</taxon>
        <taxon>Pentapetalae</taxon>
        <taxon>rosids</taxon>
        <taxon>fabids</taxon>
        <taxon>Fabales</taxon>
        <taxon>Fabaceae</taxon>
        <taxon>Papilionoideae</taxon>
        <taxon>50 kb inversion clade</taxon>
        <taxon>genistoids sensu lato</taxon>
        <taxon>core genistoids</taxon>
        <taxon>Genisteae</taxon>
        <taxon>Lupinus</taxon>
    </lineage>
</organism>